<evidence type="ECO:0000313" key="4">
    <source>
        <dbReference type="Proteomes" id="UP001604282"/>
    </source>
</evidence>
<accession>A0ABW7BU26</accession>
<keyword evidence="2" id="KW-0812">Transmembrane</keyword>
<organism evidence="3 4">
    <name type="scientific">Streptomyces omiyaensis</name>
    <dbReference type="NCBI Taxonomy" id="68247"/>
    <lineage>
        <taxon>Bacteria</taxon>
        <taxon>Bacillati</taxon>
        <taxon>Actinomycetota</taxon>
        <taxon>Actinomycetes</taxon>
        <taxon>Kitasatosporales</taxon>
        <taxon>Streptomycetaceae</taxon>
        <taxon>Streptomyces</taxon>
    </lineage>
</organism>
<keyword evidence="2" id="KW-0472">Membrane</keyword>
<comment type="caution">
    <text evidence="3">The sequence shown here is derived from an EMBL/GenBank/DDBJ whole genome shotgun (WGS) entry which is preliminary data.</text>
</comment>
<dbReference type="InterPro" id="IPR046096">
    <property type="entry name" value="DUF6114"/>
</dbReference>
<feature type="transmembrane region" description="Helical" evidence="2">
    <location>
        <begin position="96"/>
        <end position="119"/>
    </location>
</feature>
<evidence type="ECO:0000256" key="1">
    <source>
        <dbReference type="SAM" id="MobiDB-lite"/>
    </source>
</evidence>
<protein>
    <submittedName>
        <fullName evidence="3">DUF6114 domain-containing protein</fullName>
    </submittedName>
</protein>
<gene>
    <name evidence="3" type="ORF">ACGFYS_11405</name>
</gene>
<feature type="region of interest" description="Disordered" evidence="1">
    <location>
        <begin position="1"/>
        <end position="39"/>
    </location>
</feature>
<keyword evidence="2" id="KW-1133">Transmembrane helix</keyword>
<feature type="transmembrane region" description="Helical" evidence="2">
    <location>
        <begin position="72"/>
        <end position="89"/>
    </location>
</feature>
<keyword evidence="4" id="KW-1185">Reference proteome</keyword>
<reference evidence="3 4" key="1">
    <citation type="submission" date="2024-10" db="EMBL/GenBank/DDBJ databases">
        <title>The Natural Products Discovery Center: Release of the First 8490 Sequenced Strains for Exploring Actinobacteria Biosynthetic Diversity.</title>
        <authorList>
            <person name="Kalkreuter E."/>
            <person name="Kautsar S.A."/>
            <person name="Yang D."/>
            <person name="Bader C.D."/>
            <person name="Teijaro C.N."/>
            <person name="Fluegel L."/>
            <person name="Davis C.M."/>
            <person name="Simpson J.R."/>
            <person name="Lauterbach L."/>
            <person name="Steele A.D."/>
            <person name="Gui C."/>
            <person name="Meng S."/>
            <person name="Li G."/>
            <person name="Viehrig K."/>
            <person name="Ye F."/>
            <person name="Su P."/>
            <person name="Kiefer A.F."/>
            <person name="Nichols A."/>
            <person name="Cepeda A.J."/>
            <person name="Yan W."/>
            <person name="Fan B."/>
            <person name="Jiang Y."/>
            <person name="Adhikari A."/>
            <person name="Zheng C.-J."/>
            <person name="Schuster L."/>
            <person name="Cowan T.M."/>
            <person name="Smanski M.J."/>
            <person name="Chevrette M.G."/>
            <person name="De Carvalho L.P.S."/>
            <person name="Shen B."/>
        </authorList>
    </citation>
    <scope>NUCLEOTIDE SEQUENCE [LARGE SCALE GENOMIC DNA]</scope>
    <source>
        <strain evidence="3 4">NPDC048229</strain>
    </source>
</reference>
<name>A0ABW7BU26_9ACTN</name>
<evidence type="ECO:0000256" key="2">
    <source>
        <dbReference type="SAM" id="Phobius"/>
    </source>
</evidence>
<dbReference type="RefSeq" id="WP_189848681.1">
    <property type="nucleotide sequence ID" value="NZ_BMVV01000005.1"/>
</dbReference>
<evidence type="ECO:0000313" key="3">
    <source>
        <dbReference type="EMBL" id="MFG3189543.1"/>
    </source>
</evidence>
<dbReference type="Proteomes" id="UP001604282">
    <property type="component" value="Unassembled WGS sequence"/>
</dbReference>
<dbReference type="Pfam" id="PF19609">
    <property type="entry name" value="DUF6114"/>
    <property type="match status" value="1"/>
</dbReference>
<sequence length="140" mass="14139">MAPSEPAPGRPGDTRARAARPGPPDARERPGRRDRWGGRPFGAGAALVLGGAEILLVQRAGPATLLASGADVRYALPLLMCLCGLLLVLHPGGRRAYAVVGVLASLGTWVASDLGGFLLGTTLGLAGGALATGRAPDRAE</sequence>
<feature type="compositionally biased region" description="Basic and acidic residues" evidence="1">
    <location>
        <begin position="25"/>
        <end position="37"/>
    </location>
</feature>
<proteinExistence type="predicted"/>
<feature type="transmembrane region" description="Helical" evidence="2">
    <location>
        <begin position="41"/>
        <end position="60"/>
    </location>
</feature>
<dbReference type="EMBL" id="JBICZW010000006">
    <property type="protein sequence ID" value="MFG3189543.1"/>
    <property type="molecule type" value="Genomic_DNA"/>
</dbReference>